<sequence>MAAVETKFFDYDRKEVEYLSQSDPVLGAAMARFGRVEREIIPDLFAALVNAIIGQLVSVGSAKTVWNRMQESLGDITPENLSAVSADDIQRCGMIMKKAVTISELSKDILQGKIRLGDLRVLPDQEVIRYLTTIKGVGLWTAEMLLINCMERPDVVSWGDIAIRRGMEKLYGFPKLTKDQFEVCKSRYSPYGSVASIYLWKISTLNE</sequence>
<comment type="caution">
    <text evidence="6">The sequence shown here is derived from an EMBL/GenBank/DDBJ whole genome shotgun (WGS) entry which is preliminary data.</text>
</comment>
<dbReference type="GO" id="GO:0005737">
    <property type="term" value="C:cytoplasm"/>
    <property type="evidence" value="ECO:0007669"/>
    <property type="project" value="TreeGrafter"/>
</dbReference>
<dbReference type="InterPro" id="IPR011257">
    <property type="entry name" value="DNA_glycosylase"/>
</dbReference>
<keyword evidence="3" id="KW-0227">DNA damage</keyword>
<proteinExistence type="predicted"/>
<dbReference type="EMBL" id="JPME01000007">
    <property type="protein sequence ID" value="KEZ91059.1"/>
    <property type="molecule type" value="Genomic_DNA"/>
</dbReference>
<dbReference type="GO" id="GO:0032993">
    <property type="term" value="C:protein-DNA complex"/>
    <property type="evidence" value="ECO:0007669"/>
    <property type="project" value="TreeGrafter"/>
</dbReference>
<comment type="catalytic activity">
    <reaction evidence="1">
        <text>Hydrolysis of alkylated DNA, releasing 3-methyladenine, 3-methylguanine, 7-methylguanine and 7-methyladenine.</text>
        <dbReference type="EC" id="3.2.2.21"/>
    </reaction>
</comment>
<dbReference type="GO" id="GO:0006307">
    <property type="term" value="P:DNA alkylation repair"/>
    <property type="evidence" value="ECO:0007669"/>
    <property type="project" value="TreeGrafter"/>
</dbReference>
<dbReference type="STRING" id="29354.IO98_04655"/>
<keyword evidence="7" id="KW-1185">Reference proteome</keyword>
<dbReference type="Gene3D" id="1.10.1670.40">
    <property type="match status" value="1"/>
</dbReference>
<keyword evidence="6" id="KW-0326">Glycosidase</keyword>
<reference evidence="6 7" key="1">
    <citation type="submission" date="2014-07" db="EMBL/GenBank/DDBJ databases">
        <title>Draft genome of Clostridium celerecrescens 152B isolated from sediments associated with methane hydrate from Krishna Godavari basin.</title>
        <authorList>
            <person name="Honkalas V.S."/>
            <person name="Dabir A.P."/>
            <person name="Arora P."/>
            <person name="Dhakephalkar P.K."/>
        </authorList>
    </citation>
    <scope>NUCLEOTIDE SEQUENCE [LARGE SCALE GENOMIC DNA]</scope>
    <source>
        <strain evidence="6 7">152B</strain>
    </source>
</reference>
<dbReference type="Pfam" id="PF00730">
    <property type="entry name" value="HhH-GPD"/>
    <property type="match status" value="1"/>
</dbReference>
<evidence type="ECO:0000256" key="4">
    <source>
        <dbReference type="ARBA" id="ARBA00023204"/>
    </source>
</evidence>
<dbReference type="RefSeq" id="WP_038278411.1">
    <property type="nucleotide sequence ID" value="NZ_JPME01000007.1"/>
</dbReference>
<dbReference type="GO" id="GO:0043916">
    <property type="term" value="F:DNA-7-methylguanine glycosylase activity"/>
    <property type="evidence" value="ECO:0007669"/>
    <property type="project" value="TreeGrafter"/>
</dbReference>
<evidence type="ECO:0000313" key="6">
    <source>
        <dbReference type="EMBL" id="KEZ91059.1"/>
    </source>
</evidence>
<organism evidence="6 7">
    <name type="scientific">Lacrimispora celerecrescens</name>
    <dbReference type="NCBI Taxonomy" id="29354"/>
    <lineage>
        <taxon>Bacteria</taxon>
        <taxon>Bacillati</taxon>
        <taxon>Bacillota</taxon>
        <taxon>Clostridia</taxon>
        <taxon>Lachnospirales</taxon>
        <taxon>Lachnospiraceae</taxon>
        <taxon>Lacrimispora</taxon>
    </lineage>
</organism>
<protein>
    <recommendedName>
        <fullName evidence="2">DNA-3-methyladenine glycosylase II</fullName>
        <ecNumber evidence="2">3.2.2.21</ecNumber>
    </recommendedName>
</protein>
<dbReference type="Proteomes" id="UP000028525">
    <property type="component" value="Unassembled WGS sequence"/>
</dbReference>
<dbReference type="OrthoDB" id="9785929at2"/>
<dbReference type="GO" id="GO:0008725">
    <property type="term" value="F:DNA-3-methyladenine glycosylase activity"/>
    <property type="evidence" value="ECO:0007669"/>
    <property type="project" value="TreeGrafter"/>
</dbReference>
<name>A0A084JQ25_9FIRM</name>
<dbReference type="GO" id="GO:0006285">
    <property type="term" value="P:base-excision repair, AP site formation"/>
    <property type="evidence" value="ECO:0007669"/>
    <property type="project" value="TreeGrafter"/>
</dbReference>
<dbReference type="GO" id="GO:0032131">
    <property type="term" value="F:alkylated DNA binding"/>
    <property type="evidence" value="ECO:0007669"/>
    <property type="project" value="TreeGrafter"/>
</dbReference>
<evidence type="ECO:0000313" key="7">
    <source>
        <dbReference type="Proteomes" id="UP000028525"/>
    </source>
</evidence>
<keyword evidence="6" id="KW-0378">Hydrolase</keyword>
<evidence type="ECO:0000256" key="3">
    <source>
        <dbReference type="ARBA" id="ARBA00022763"/>
    </source>
</evidence>
<dbReference type="InterPro" id="IPR051912">
    <property type="entry name" value="Alkylbase_DNA_Glycosylase/TA"/>
</dbReference>
<gene>
    <name evidence="6" type="ORF">IO98_04655</name>
</gene>
<keyword evidence="4" id="KW-0234">DNA repair</keyword>
<accession>A0A084JQ25</accession>
<evidence type="ECO:0000259" key="5">
    <source>
        <dbReference type="SMART" id="SM00478"/>
    </source>
</evidence>
<dbReference type="InterPro" id="IPR003265">
    <property type="entry name" value="HhH-GPD_domain"/>
</dbReference>
<dbReference type="SUPFAM" id="SSF48150">
    <property type="entry name" value="DNA-glycosylase"/>
    <property type="match status" value="1"/>
</dbReference>
<dbReference type="PANTHER" id="PTHR43003:SF5">
    <property type="entry name" value="DNA-3-METHYLADENINE GLYCOSYLASE"/>
    <property type="match status" value="1"/>
</dbReference>
<dbReference type="AlphaFoldDB" id="A0A084JQ25"/>
<dbReference type="Gene3D" id="1.10.340.30">
    <property type="entry name" value="Hypothetical protein, domain 2"/>
    <property type="match status" value="1"/>
</dbReference>
<feature type="domain" description="HhH-GPD" evidence="5">
    <location>
        <begin position="53"/>
        <end position="207"/>
    </location>
</feature>
<dbReference type="PANTHER" id="PTHR43003">
    <property type="entry name" value="DNA-3-METHYLADENINE GLYCOSYLASE"/>
    <property type="match status" value="1"/>
</dbReference>
<dbReference type="CDD" id="cd00056">
    <property type="entry name" value="ENDO3c"/>
    <property type="match status" value="1"/>
</dbReference>
<dbReference type="SMART" id="SM00478">
    <property type="entry name" value="ENDO3c"/>
    <property type="match status" value="1"/>
</dbReference>
<dbReference type="EC" id="3.2.2.21" evidence="2"/>
<evidence type="ECO:0000256" key="1">
    <source>
        <dbReference type="ARBA" id="ARBA00000086"/>
    </source>
</evidence>
<evidence type="ECO:0000256" key="2">
    <source>
        <dbReference type="ARBA" id="ARBA00012000"/>
    </source>
</evidence>